<dbReference type="PANTHER" id="PTHR22990:SF15">
    <property type="entry name" value="F-BOX ONLY PROTEIN 10"/>
    <property type="match status" value="1"/>
</dbReference>
<dbReference type="EMBL" id="MU070777">
    <property type="protein sequence ID" value="KAF5826670.1"/>
    <property type="molecule type" value="Genomic_DNA"/>
</dbReference>
<dbReference type="InterPro" id="IPR051550">
    <property type="entry name" value="SCF-Subunits/Alg-Epimerases"/>
</dbReference>
<dbReference type="InterPro" id="IPR022441">
    <property type="entry name" value="Para_beta_helix_rpt-2"/>
</dbReference>
<protein>
    <submittedName>
        <fullName evidence="5">Pectin lyase fold/virulence factor</fullName>
    </submittedName>
</protein>
<accession>A0ABQ7FWB9</accession>
<keyword evidence="5" id="KW-0456">Lyase</keyword>
<dbReference type="SMART" id="SM00710">
    <property type="entry name" value="PbH1"/>
    <property type="match status" value="5"/>
</dbReference>
<sequence length="349" mass="36526">MMVMLSMGRVYSSNKIGCTRGQVPLSMKLSTHRRPRIKCSVQSTGRREVLSVLGTTLAVLDGLAGSNPCPSEAADATVSREALSQVPGVAELYVAPPASTALQASSGQPIYPSITAALAAAPSTAVSIRVAPGRYHERLVLDRPNVSIVADSVQDGQKVQVYWDTLEPYQSVVDCSASNVRLRGLSLTHYSKSVANNYGVFIHDGSDLWLDACDICSTSGSGIGIEGAAPLISRCRIHGCANHGLAIFGPLDPEAPLGMAGGGSVKNCTVEQNKGDGICVRSSAEPFVSGNLVQENRGNGMALKDCGGHYIMNSILKNKKGGFVTEGFYGATAAKIAQENKVEGAVKVT</sequence>
<dbReference type="Proteomes" id="UP000815325">
    <property type="component" value="Unassembled WGS sequence"/>
</dbReference>
<name>A0ABQ7FWB9_DUNSA</name>
<dbReference type="NCBIfam" id="TIGR03804">
    <property type="entry name" value="para_beta_helix"/>
    <property type="match status" value="2"/>
</dbReference>
<evidence type="ECO:0000256" key="2">
    <source>
        <dbReference type="ARBA" id="ARBA00022737"/>
    </source>
</evidence>
<dbReference type="InterPro" id="IPR039448">
    <property type="entry name" value="Beta_helix"/>
</dbReference>
<evidence type="ECO:0000256" key="1">
    <source>
        <dbReference type="ARBA" id="ARBA00004906"/>
    </source>
</evidence>
<comment type="caution">
    <text evidence="5">The sequence shown here is derived from an EMBL/GenBank/DDBJ whole genome shotgun (WGS) entry which is preliminary data.</text>
</comment>
<keyword evidence="6" id="KW-1185">Reference proteome</keyword>
<proteinExistence type="predicted"/>
<evidence type="ECO:0000313" key="6">
    <source>
        <dbReference type="Proteomes" id="UP000815325"/>
    </source>
</evidence>
<dbReference type="SUPFAM" id="SSF51126">
    <property type="entry name" value="Pectin lyase-like"/>
    <property type="match status" value="1"/>
</dbReference>
<dbReference type="Gene3D" id="2.160.20.10">
    <property type="entry name" value="Single-stranded right-handed beta-helix, Pectin lyase-like"/>
    <property type="match status" value="1"/>
</dbReference>
<reference evidence="5" key="1">
    <citation type="submission" date="2017-08" db="EMBL/GenBank/DDBJ databases">
        <authorList>
            <person name="Polle J.E."/>
            <person name="Barry K."/>
            <person name="Cushman J."/>
            <person name="Schmutz J."/>
            <person name="Tran D."/>
            <person name="Hathwaick L.T."/>
            <person name="Yim W.C."/>
            <person name="Jenkins J."/>
            <person name="Mckie-Krisberg Z.M."/>
            <person name="Prochnik S."/>
            <person name="Lindquist E."/>
            <person name="Dockter R.B."/>
            <person name="Adam C."/>
            <person name="Molina H."/>
            <person name="Bunkerborg J."/>
            <person name="Jin E."/>
            <person name="Buchheim M."/>
            <person name="Magnuson J."/>
        </authorList>
    </citation>
    <scope>NUCLEOTIDE SEQUENCE</scope>
    <source>
        <strain evidence="5">CCAP 19/18</strain>
    </source>
</reference>
<dbReference type="Pfam" id="PF13229">
    <property type="entry name" value="Beta_helix"/>
    <property type="match status" value="1"/>
</dbReference>
<feature type="domain" description="Right handed beta helix" evidence="4">
    <location>
        <begin position="199"/>
        <end position="329"/>
    </location>
</feature>
<dbReference type="GO" id="GO:0016829">
    <property type="term" value="F:lyase activity"/>
    <property type="evidence" value="ECO:0007669"/>
    <property type="project" value="UniProtKB-KW"/>
</dbReference>
<keyword evidence="3" id="KW-0833">Ubl conjugation pathway</keyword>
<dbReference type="InterPro" id="IPR006626">
    <property type="entry name" value="PbH1"/>
</dbReference>
<comment type="pathway">
    <text evidence="1">Protein modification; protein ubiquitination.</text>
</comment>
<evidence type="ECO:0000313" key="5">
    <source>
        <dbReference type="EMBL" id="KAF5826670.1"/>
    </source>
</evidence>
<dbReference type="InterPro" id="IPR011050">
    <property type="entry name" value="Pectin_lyase_fold/virulence"/>
</dbReference>
<evidence type="ECO:0000256" key="3">
    <source>
        <dbReference type="ARBA" id="ARBA00022786"/>
    </source>
</evidence>
<gene>
    <name evidence="5" type="ORF">DUNSADRAFT_2399</name>
</gene>
<dbReference type="PANTHER" id="PTHR22990">
    <property type="entry name" value="F-BOX ONLY PROTEIN"/>
    <property type="match status" value="1"/>
</dbReference>
<dbReference type="InterPro" id="IPR012334">
    <property type="entry name" value="Pectin_lyas_fold"/>
</dbReference>
<organism evidence="5 6">
    <name type="scientific">Dunaliella salina</name>
    <name type="common">Green alga</name>
    <name type="synonym">Protococcus salinus</name>
    <dbReference type="NCBI Taxonomy" id="3046"/>
    <lineage>
        <taxon>Eukaryota</taxon>
        <taxon>Viridiplantae</taxon>
        <taxon>Chlorophyta</taxon>
        <taxon>core chlorophytes</taxon>
        <taxon>Chlorophyceae</taxon>
        <taxon>CS clade</taxon>
        <taxon>Chlamydomonadales</taxon>
        <taxon>Dunaliellaceae</taxon>
        <taxon>Dunaliella</taxon>
    </lineage>
</organism>
<evidence type="ECO:0000259" key="4">
    <source>
        <dbReference type="Pfam" id="PF13229"/>
    </source>
</evidence>
<keyword evidence="2" id="KW-0677">Repeat</keyword>